<proteinExistence type="predicted"/>
<accession>A0A7X6K726</accession>
<dbReference type="EMBL" id="JAAZSQ010000023">
    <property type="protein sequence ID" value="NKX56350.1"/>
    <property type="molecule type" value="Genomic_DNA"/>
</dbReference>
<comment type="caution">
    <text evidence="1">The sequence shown here is derived from an EMBL/GenBank/DDBJ whole genome shotgun (WGS) entry which is preliminary data.</text>
</comment>
<gene>
    <name evidence="1" type="ORF">HGG74_17830</name>
</gene>
<dbReference type="RefSeq" id="WP_168488553.1">
    <property type="nucleotide sequence ID" value="NZ_JAAZSQ010000023.1"/>
</dbReference>
<evidence type="ECO:0000313" key="1">
    <source>
        <dbReference type="EMBL" id="NKX56350.1"/>
    </source>
</evidence>
<dbReference type="Proteomes" id="UP000544090">
    <property type="component" value="Unassembled WGS sequence"/>
</dbReference>
<sequence length="58" mass="6609">MYRIDTGHYLKNGAILINVSWPYLREDTVLTGAPQFRALVIIPASPTQFMRGSKWASR</sequence>
<reference evidence="1 2" key="1">
    <citation type="submission" date="2020-04" db="EMBL/GenBank/DDBJ databases">
        <title>Arthrobacter sp. nov.</title>
        <authorList>
            <person name="Liu S."/>
        </authorList>
    </citation>
    <scope>NUCLEOTIDE SEQUENCE [LARGE SCALE GENOMIC DNA]</scope>
    <source>
        <strain evidence="1 2">E918</strain>
    </source>
</reference>
<organism evidence="1 2">
    <name type="scientific">Arthrobacter mobilis</name>
    <dbReference type="NCBI Taxonomy" id="2724944"/>
    <lineage>
        <taxon>Bacteria</taxon>
        <taxon>Bacillati</taxon>
        <taxon>Actinomycetota</taxon>
        <taxon>Actinomycetes</taxon>
        <taxon>Micrococcales</taxon>
        <taxon>Micrococcaceae</taxon>
        <taxon>Arthrobacter</taxon>
    </lineage>
</organism>
<evidence type="ECO:0000313" key="2">
    <source>
        <dbReference type="Proteomes" id="UP000544090"/>
    </source>
</evidence>
<keyword evidence="2" id="KW-1185">Reference proteome</keyword>
<name>A0A7X6K726_9MICC</name>
<protein>
    <submittedName>
        <fullName evidence="1">Uncharacterized protein</fullName>
    </submittedName>
</protein>
<dbReference type="AlphaFoldDB" id="A0A7X6K726"/>